<protein>
    <submittedName>
        <fullName evidence="2">Uncharacterized protein</fullName>
    </submittedName>
</protein>
<dbReference type="EMBL" id="CAJNOG010001627">
    <property type="protein sequence ID" value="CAF1459609.1"/>
    <property type="molecule type" value="Genomic_DNA"/>
</dbReference>
<accession>A0A819Q084</accession>
<evidence type="ECO:0000313" key="2">
    <source>
        <dbReference type="EMBL" id="CAF4023676.1"/>
    </source>
</evidence>
<dbReference type="Proteomes" id="UP000663844">
    <property type="component" value="Unassembled WGS sequence"/>
</dbReference>
<evidence type="ECO:0000313" key="1">
    <source>
        <dbReference type="EMBL" id="CAF1459609.1"/>
    </source>
</evidence>
<dbReference type="Proteomes" id="UP000663845">
    <property type="component" value="Unassembled WGS sequence"/>
</dbReference>
<proteinExistence type="predicted"/>
<evidence type="ECO:0000313" key="3">
    <source>
        <dbReference type="Proteomes" id="UP000663844"/>
    </source>
</evidence>
<name>A0A819Q084_9BILA</name>
<reference evidence="2" key="1">
    <citation type="submission" date="2021-02" db="EMBL/GenBank/DDBJ databases">
        <authorList>
            <person name="Nowell W R."/>
        </authorList>
    </citation>
    <scope>NUCLEOTIDE SEQUENCE</scope>
</reference>
<sequence>MTIREENVNKNKYQRNLEVFNQFPELTKHAIMNINNVIDRLLKFKYVVEEMKSNVLEMNRRQILLKDIHIQILKEGLSKVEMYKRRLNKRIDQNSRDAEEKT</sequence>
<comment type="caution">
    <text evidence="2">The sequence shown here is derived from an EMBL/GenBank/DDBJ whole genome shotgun (WGS) entry which is preliminary data.</text>
</comment>
<organism evidence="2 3">
    <name type="scientific">Adineta steineri</name>
    <dbReference type="NCBI Taxonomy" id="433720"/>
    <lineage>
        <taxon>Eukaryota</taxon>
        <taxon>Metazoa</taxon>
        <taxon>Spiralia</taxon>
        <taxon>Gnathifera</taxon>
        <taxon>Rotifera</taxon>
        <taxon>Eurotatoria</taxon>
        <taxon>Bdelloidea</taxon>
        <taxon>Adinetida</taxon>
        <taxon>Adinetidae</taxon>
        <taxon>Adineta</taxon>
    </lineage>
</organism>
<gene>
    <name evidence="1" type="ORF">JYZ213_LOCUS41173</name>
    <name evidence="2" type="ORF">OXD698_LOCUS30857</name>
</gene>
<dbReference type="EMBL" id="CAJOAZ010003706">
    <property type="protein sequence ID" value="CAF4023676.1"/>
    <property type="molecule type" value="Genomic_DNA"/>
</dbReference>
<dbReference type="AlphaFoldDB" id="A0A819Q084"/>